<dbReference type="NCBIfam" id="TIGR01615">
    <property type="entry name" value="A_thal_3542"/>
    <property type="match status" value="1"/>
</dbReference>
<protein>
    <submittedName>
        <fullName evidence="1">Uncharacterized protein</fullName>
    </submittedName>
</protein>
<gene>
    <name evidence="1" type="ORF">GOP47_0022480</name>
</gene>
<dbReference type="AlphaFoldDB" id="A0A9D4U5G4"/>
<proteinExistence type="predicted"/>
<dbReference type="EMBL" id="JABFUD020000022">
    <property type="protein sequence ID" value="KAI5061941.1"/>
    <property type="molecule type" value="Genomic_DNA"/>
</dbReference>
<organism evidence="1 2">
    <name type="scientific">Adiantum capillus-veneris</name>
    <name type="common">Maidenhair fern</name>
    <dbReference type="NCBI Taxonomy" id="13818"/>
    <lineage>
        <taxon>Eukaryota</taxon>
        <taxon>Viridiplantae</taxon>
        <taxon>Streptophyta</taxon>
        <taxon>Embryophyta</taxon>
        <taxon>Tracheophyta</taxon>
        <taxon>Polypodiopsida</taxon>
        <taxon>Polypodiidae</taxon>
        <taxon>Polypodiales</taxon>
        <taxon>Pteridineae</taxon>
        <taxon>Pteridaceae</taxon>
        <taxon>Vittarioideae</taxon>
        <taxon>Adiantum</taxon>
    </lineage>
</organism>
<name>A0A9D4U5G4_ADICA</name>
<keyword evidence="2" id="KW-1185">Reference proteome</keyword>
<accession>A0A9D4U5G4</accession>
<dbReference type="InterPro" id="IPR006502">
    <property type="entry name" value="PDDEXK-like"/>
</dbReference>
<reference evidence="1" key="1">
    <citation type="submission" date="2021-01" db="EMBL/GenBank/DDBJ databases">
        <title>Adiantum capillus-veneris genome.</title>
        <authorList>
            <person name="Fang Y."/>
            <person name="Liao Q."/>
        </authorList>
    </citation>
    <scope>NUCLEOTIDE SEQUENCE</scope>
    <source>
        <strain evidence="1">H3</strain>
        <tissue evidence="1">Leaf</tissue>
    </source>
</reference>
<evidence type="ECO:0000313" key="2">
    <source>
        <dbReference type="Proteomes" id="UP000886520"/>
    </source>
</evidence>
<sequence>MTFKSNVVARKRRWLVPASVHSRRALDCGFAAEDCFLSSPVSLEKAAPFPFLFSCRSVPNRTWLSCVDSEHDLAAMVHDFMENGSFESDFPESSDGESGLPSCSRLFETLQALKLNTTFVEKEILSILSVFLSSVKDVDLFCLTSGTECKGACIRRMLVKHLRVWGYDAAIRSSKWHNSGKVPGGEYEYIDVLVKGEKKPAERLIVDVDFQSQFEIARPTHSYAAALKSLPVVFIGSEEKLRQILKVMAEAAKMSLKQNSMPLPPWRTLDYMLAKWWSSADDTRSRYCRGQNSSVGRDMGIRQCVEQLKNLKLWVVVEVDKYHIQKPLNLERNRMIYFAARPLSSGFAVS</sequence>
<comment type="caution">
    <text evidence="1">The sequence shown here is derived from an EMBL/GenBank/DDBJ whole genome shotgun (WGS) entry which is preliminary data.</text>
</comment>
<dbReference type="PANTHER" id="PTHR31579">
    <property type="entry name" value="OS03G0796600 PROTEIN"/>
    <property type="match status" value="1"/>
</dbReference>
<dbReference type="OrthoDB" id="691424at2759"/>
<dbReference type="Pfam" id="PF04720">
    <property type="entry name" value="PDDEXK_6"/>
    <property type="match status" value="1"/>
</dbReference>
<dbReference type="PANTHER" id="PTHR31579:SF39">
    <property type="entry name" value="OS01G0973600 PROTEIN"/>
    <property type="match status" value="1"/>
</dbReference>
<evidence type="ECO:0000313" key="1">
    <source>
        <dbReference type="EMBL" id="KAI5061941.1"/>
    </source>
</evidence>
<dbReference type="Proteomes" id="UP000886520">
    <property type="component" value="Chromosome 22"/>
</dbReference>